<sequence>MILLLKLWMVSLSLASHSGNCPYPLVRKQMLSQYCTYRFSNHSSCSFHFSYGSQSQTFPKINQPLGKFCRALRVGFRQPVRNHRMDGQISNLTYLRKDFTDEWLEVFRRSFLQTSQELPKIIIILSLICMIGALLNQHLKDFPIPLPVILFLLGCSFEMLSYTSDQVQEYADAIQWMDSHLFFNLFTPIIIFTVAFDMDVYLLHKLFWQIVFITIPGFLINYTLILWYLASVNKLLLKTTPWLLFSAILVSLDPMLTSSAIKDLGLSRSLVSLINGESLMTSVMSLITFTVIVDIDLSLHKNMIQSLAYVIMKEIWLHLIVSFSFGLASSKLIQLWMSTVFGEDVNHISLSFSFLYLIFYICELTEMSGIFTLVIMGLFLNSTSFKPGVEALLLEFWNCLSFVAFLMVFTFTGLLIPAHTYLYISFSDIYYSLNIYLTLIMFRLLVFLLLSPLLSQLGHGFSWRWAFIMVWSEMKGTPNINLALLLAYFEKSFGSEREKSQILFHGVSVSLISLIVNRFILPMAVTKLGLRDVTSTKYKSLYYTFQHFQELTKSVASALKFDRDLANADWNIVEKTIILQNPYALGQGETKEHQKVKCLHCNKEVDDNLNVEATELANRRLLSAQIASYQRQYRSETLSQSAVQVLVGAAGSFGEKKVEYMNAETIKNYSESKKILVITRRVLLNWVYNTKKEKGIPSRHCFLRACHKIVFTDEFECIGYLVILMNMFPIIISCISVLNDIYETELTYANYSFLAFYIMEALLKIAAMRKEYFFHAWNLFELTITLVGIIDVMLIETNSINYYIFDLVQTAIIMKVVRFLRILRILKLVTPRLLQILDKRMSHQLSFRYAILKGYVQGEADIMTIIDKIASSKQVKQMLLRRVTKNTGYAMKELGYLEYDHPEIAVTMKTKEEINVMLSLAKEIVKVFRLKGILHKIEGSEINKIIMAKKRDILDFQPTYKPLTVDEALYHIPWLHKDKEHISFIQERSRVVTFDCGNDIFEEGDEPKGIYVIISGMVKLQRSKPGLGIDQIIWESEEKDYQITYTDFVISGAVIGELNCLTNAPMNYSATCKTVVETCFIPKNHLYEAFEQFCPHIEYRMWLKLGLSITAKKIREHLSYEDWNYKMQLKLSNIYVKDIPKNTKTDIYDETVIYVILIHGAVEDCQLRKAYKAPFLIPITCHQIQGTEDFTKVTIVQTSIYSKRFRWNTRKYIASHKPAHPTTSGAESRTCEYPLPEETHTQFEAGENGTHEDLSQEETHIDFEGAKSGTNENLSQEETYTQNQEPRKSIAKIMMDKSIYKNTSNKPKRKSEMF</sequence>
<reference evidence="1" key="1">
    <citation type="submission" date="2020-11" db="EMBL/GenBank/DDBJ databases">
        <authorList>
            <person name="Davenport K.M."/>
            <person name="Bickhart D.M."/>
            <person name="Smith T.P.L."/>
            <person name="Murdoch B.M."/>
            <person name="Rosen B.D."/>
        </authorList>
    </citation>
    <scope>NUCLEOTIDE SEQUENCE [LARGE SCALE GENOMIC DNA]</scope>
    <source>
        <strain evidence="1">OAR_USU_Benz2616</strain>
    </source>
</reference>
<dbReference type="Ensembl" id="ENSOART00020000483.2">
    <property type="protein sequence ID" value="ENSOARP00020000375.2"/>
    <property type="gene ID" value="ENSOARG00020000247.2"/>
</dbReference>
<proteinExistence type="predicted"/>
<evidence type="ECO:0000313" key="1">
    <source>
        <dbReference type="Ensembl" id="ENSOARP00020000375.2"/>
    </source>
</evidence>
<protein>
    <submittedName>
        <fullName evidence="1">Solute carrier family 9 member C1</fullName>
    </submittedName>
</protein>
<reference evidence="1" key="3">
    <citation type="submission" date="2025-09" db="UniProtKB">
        <authorList>
            <consortium name="Ensembl"/>
        </authorList>
    </citation>
    <scope>IDENTIFICATION</scope>
</reference>
<organism evidence="1">
    <name type="scientific">Ovis aries</name>
    <name type="common">Sheep</name>
    <dbReference type="NCBI Taxonomy" id="9940"/>
    <lineage>
        <taxon>Eukaryota</taxon>
        <taxon>Metazoa</taxon>
        <taxon>Chordata</taxon>
        <taxon>Craniata</taxon>
        <taxon>Vertebrata</taxon>
        <taxon>Euteleostomi</taxon>
        <taxon>Mammalia</taxon>
        <taxon>Eutheria</taxon>
        <taxon>Laurasiatheria</taxon>
        <taxon>Artiodactyla</taxon>
        <taxon>Ruminantia</taxon>
        <taxon>Pecora</taxon>
        <taxon>Bovidae</taxon>
        <taxon>Caprinae</taxon>
        <taxon>Ovis</taxon>
    </lineage>
</organism>
<accession>A0AC11AMI1</accession>
<gene>
    <name evidence="1" type="primary">SLC9C1</name>
</gene>
<name>A0AC11AMI1_SHEEP</name>
<reference evidence="1" key="2">
    <citation type="submission" date="2025-08" db="UniProtKB">
        <authorList>
            <consortium name="Ensembl"/>
        </authorList>
    </citation>
    <scope>IDENTIFICATION</scope>
</reference>